<evidence type="ECO:0000256" key="1">
    <source>
        <dbReference type="ARBA" id="ARBA00004477"/>
    </source>
</evidence>
<dbReference type="Pfam" id="PF08449">
    <property type="entry name" value="UAA"/>
    <property type="match status" value="1"/>
</dbReference>
<keyword evidence="7 10" id="KW-1133">Transmembrane helix</keyword>
<feature type="transmembrane region" description="Helical" evidence="10">
    <location>
        <begin position="215"/>
        <end position="234"/>
    </location>
</feature>
<evidence type="ECO:0000256" key="2">
    <source>
        <dbReference type="ARBA" id="ARBA00008349"/>
    </source>
</evidence>
<evidence type="ECO:0008006" key="13">
    <source>
        <dbReference type="Google" id="ProtNLM"/>
    </source>
</evidence>
<evidence type="ECO:0000256" key="7">
    <source>
        <dbReference type="ARBA" id="ARBA00022989"/>
    </source>
</evidence>
<feature type="transmembrane region" description="Helical" evidence="10">
    <location>
        <begin position="246"/>
        <end position="264"/>
    </location>
</feature>
<dbReference type="PANTHER" id="PTHR10778">
    <property type="entry name" value="SOLUTE CARRIER FAMILY 35 MEMBER B"/>
    <property type="match status" value="1"/>
</dbReference>
<evidence type="ECO:0000256" key="8">
    <source>
        <dbReference type="ARBA" id="ARBA00023136"/>
    </source>
</evidence>
<evidence type="ECO:0000256" key="10">
    <source>
        <dbReference type="SAM" id="Phobius"/>
    </source>
</evidence>
<protein>
    <recommendedName>
        <fullName evidence="13">UAA transporter</fullName>
    </recommendedName>
</protein>
<evidence type="ECO:0000256" key="3">
    <source>
        <dbReference type="ARBA" id="ARBA00022448"/>
    </source>
</evidence>
<organism evidence="11 12">
    <name type="scientific">Sphagnum troendelagicum</name>
    <dbReference type="NCBI Taxonomy" id="128251"/>
    <lineage>
        <taxon>Eukaryota</taxon>
        <taxon>Viridiplantae</taxon>
        <taxon>Streptophyta</taxon>
        <taxon>Embryophyta</taxon>
        <taxon>Bryophyta</taxon>
        <taxon>Sphagnophytina</taxon>
        <taxon>Sphagnopsida</taxon>
        <taxon>Sphagnales</taxon>
        <taxon>Sphagnaceae</taxon>
        <taxon>Sphagnum</taxon>
    </lineage>
</organism>
<keyword evidence="3" id="KW-0813">Transport</keyword>
<evidence type="ECO:0000313" key="11">
    <source>
        <dbReference type="EMBL" id="CAK9224069.1"/>
    </source>
</evidence>
<evidence type="ECO:0000256" key="4">
    <source>
        <dbReference type="ARBA" id="ARBA00022449"/>
    </source>
</evidence>
<feature type="transmembrane region" description="Helical" evidence="10">
    <location>
        <begin position="46"/>
        <end position="70"/>
    </location>
</feature>
<dbReference type="InterPro" id="IPR013657">
    <property type="entry name" value="SCL35B1-4/HUT1"/>
</dbReference>
<keyword evidence="8 10" id="KW-0472">Membrane</keyword>
<evidence type="ECO:0000256" key="5">
    <source>
        <dbReference type="ARBA" id="ARBA00022692"/>
    </source>
</evidence>
<proteinExistence type="inferred from homology"/>
<evidence type="ECO:0000313" key="12">
    <source>
        <dbReference type="Proteomes" id="UP001497512"/>
    </source>
</evidence>
<dbReference type="Proteomes" id="UP001497512">
    <property type="component" value="Chromosome 4"/>
</dbReference>
<feature type="compositionally biased region" description="Polar residues" evidence="9">
    <location>
        <begin position="331"/>
        <end position="342"/>
    </location>
</feature>
<feature type="transmembrane region" description="Helical" evidence="10">
    <location>
        <begin position="6"/>
        <end position="25"/>
    </location>
</feature>
<name>A0ABP0UQ25_9BRYO</name>
<keyword evidence="4" id="KW-0050">Antiport</keyword>
<feature type="region of interest" description="Disordered" evidence="9">
    <location>
        <begin position="329"/>
        <end position="369"/>
    </location>
</feature>
<gene>
    <name evidence="11" type="ORF">CSSPTR1EN2_LOCUS17147</name>
</gene>
<keyword evidence="6" id="KW-0256">Endoplasmic reticulum</keyword>
<dbReference type="PANTHER" id="PTHR10778:SF10">
    <property type="entry name" value="SOLUTE CARRIER FAMILY 35 MEMBER B1"/>
    <property type="match status" value="1"/>
</dbReference>
<evidence type="ECO:0000256" key="6">
    <source>
        <dbReference type="ARBA" id="ARBA00022824"/>
    </source>
</evidence>
<feature type="transmembrane region" description="Helical" evidence="10">
    <location>
        <begin position="82"/>
        <end position="105"/>
    </location>
</feature>
<reference evidence="11" key="1">
    <citation type="submission" date="2024-02" db="EMBL/GenBank/DDBJ databases">
        <authorList>
            <consortium name="ELIXIR-Norway"/>
            <consortium name="Elixir Norway"/>
        </authorList>
    </citation>
    <scope>NUCLEOTIDE SEQUENCE</scope>
</reference>
<accession>A0ABP0UQ25</accession>
<comment type="similarity">
    <text evidence="2">Belongs to the nucleotide-sugar transporter family. UDP-galactose:UMP antiporter (TC 2.A.7.11) subfamily.</text>
</comment>
<comment type="subcellular location">
    <subcellularLocation>
        <location evidence="1">Endoplasmic reticulum membrane</location>
        <topology evidence="1">Multi-pass membrane protein</topology>
    </subcellularLocation>
</comment>
<keyword evidence="5 10" id="KW-0812">Transmembrane</keyword>
<dbReference type="EMBL" id="OZ019896">
    <property type="protein sequence ID" value="CAK9224069.1"/>
    <property type="molecule type" value="Genomic_DNA"/>
</dbReference>
<evidence type="ECO:0000256" key="9">
    <source>
        <dbReference type="SAM" id="MobiDB-lite"/>
    </source>
</evidence>
<feature type="compositionally biased region" description="Basic residues" evidence="9">
    <location>
        <begin position="347"/>
        <end position="369"/>
    </location>
</feature>
<keyword evidence="12" id="KW-1185">Reference proteome</keyword>
<sequence>MAPESHAWKTFTFFLCVVAIYASYISQGVLQEKLSTKKYGQDGQRFQYLAFLHLPQCAMCFLWSFSMLSIWQGEPRSKPPPLRAYCAPSISNTIGPACGILALRYISFPAQVLAKSSKMIPVMLMGAIVYGVRYTLQEYLCTLLVAGGVSIFALGKNTSISSKVASPNAPLGYGLCLLNLGLDGFTNASQDSLTARYQHINAWHIMMGMNLWGTIYMSLFMFLVPGAGGFPAWRFCASHLDVSWDIFWFCLCGAIGQNFIFLTISRFGALANTTVTTTRKFVSILISSIWNKNSLSRQQWTGVCMVFGGLSYQIWLTYQKKHRQAAEGRVTVSTVGTQTPQRGRSPVSHHRGRSPSIHRARKRHHHLHR</sequence>